<organism evidence="1 2">
    <name type="scientific">Populus trichocarpa</name>
    <name type="common">Western balsam poplar</name>
    <name type="synonym">Populus balsamifera subsp. trichocarpa</name>
    <dbReference type="NCBI Taxonomy" id="3694"/>
    <lineage>
        <taxon>Eukaryota</taxon>
        <taxon>Viridiplantae</taxon>
        <taxon>Streptophyta</taxon>
        <taxon>Embryophyta</taxon>
        <taxon>Tracheophyta</taxon>
        <taxon>Spermatophyta</taxon>
        <taxon>Magnoliopsida</taxon>
        <taxon>eudicotyledons</taxon>
        <taxon>Gunneridae</taxon>
        <taxon>Pentapetalae</taxon>
        <taxon>rosids</taxon>
        <taxon>fabids</taxon>
        <taxon>Malpighiales</taxon>
        <taxon>Salicaceae</taxon>
        <taxon>Saliceae</taxon>
        <taxon>Populus</taxon>
    </lineage>
</organism>
<proteinExistence type="predicted"/>
<reference evidence="1 2" key="1">
    <citation type="journal article" date="2006" name="Science">
        <title>The genome of black cottonwood, Populus trichocarpa (Torr. &amp; Gray).</title>
        <authorList>
            <person name="Tuskan G.A."/>
            <person name="Difazio S."/>
            <person name="Jansson S."/>
            <person name="Bohlmann J."/>
            <person name="Grigoriev I."/>
            <person name="Hellsten U."/>
            <person name="Putnam N."/>
            <person name="Ralph S."/>
            <person name="Rombauts S."/>
            <person name="Salamov A."/>
            <person name="Schein J."/>
            <person name="Sterck L."/>
            <person name="Aerts A."/>
            <person name="Bhalerao R.R."/>
            <person name="Bhalerao R.P."/>
            <person name="Blaudez D."/>
            <person name="Boerjan W."/>
            <person name="Brun A."/>
            <person name="Brunner A."/>
            <person name="Busov V."/>
            <person name="Campbell M."/>
            <person name="Carlson J."/>
            <person name="Chalot M."/>
            <person name="Chapman J."/>
            <person name="Chen G.L."/>
            <person name="Cooper D."/>
            <person name="Coutinho P.M."/>
            <person name="Couturier J."/>
            <person name="Covert S."/>
            <person name="Cronk Q."/>
            <person name="Cunningham R."/>
            <person name="Davis J."/>
            <person name="Degroeve S."/>
            <person name="Dejardin A."/>
            <person name="Depamphilis C."/>
            <person name="Detter J."/>
            <person name="Dirks B."/>
            <person name="Dubchak I."/>
            <person name="Duplessis S."/>
            <person name="Ehlting J."/>
            <person name="Ellis B."/>
            <person name="Gendler K."/>
            <person name="Goodstein D."/>
            <person name="Gribskov M."/>
            <person name="Grimwood J."/>
            <person name="Groover A."/>
            <person name="Gunter L."/>
            <person name="Hamberger B."/>
            <person name="Heinze B."/>
            <person name="Helariutta Y."/>
            <person name="Henrissat B."/>
            <person name="Holligan D."/>
            <person name="Holt R."/>
            <person name="Huang W."/>
            <person name="Islam-Faridi N."/>
            <person name="Jones S."/>
            <person name="Jones-Rhoades M."/>
            <person name="Jorgensen R."/>
            <person name="Joshi C."/>
            <person name="Kangasjarvi J."/>
            <person name="Karlsson J."/>
            <person name="Kelleher C."/>
            <person name="Kirkpatrick R."/>
            <person name="Kirst M."/>
            <person name="Kohler A."/>
            <person name="Kalluri U."/>
            <person name="Larimer F."/>
            <person name="Leebens-Mack J."/>
            <person name="Leple J.C."/>
            <person name="Locascio P."/>
            <person name="Lou Y."/>
            <person name="Lucas S."/>
            <person name="Martin F."/>
            <person name="Montanini B."/>
            <person name="Napoli C."/>
            <person name="Nelson D.R."/>
            <person name="Nelson C."/>
            <person name="Nieminen K."/>
            <person name="Nilsson O."/>
            <person name="Pereda V."/>
            <person name="Peter G."/>
            <person name="Philippe R."/>
            <person name="Pilate G."/>
            <person name="Poliakov A."/>
            <person name="Razumovskaya J."/>
            <person name="Richardson P."/>
            <person name="Rinaldi C."/>
            <person name="Ritland K."/>
            <person name="Rouze P."/>
            <person name="Ryaboy D."/>
            <person name="Schmutz J."/>
            <person name="Schrader J."/>
            <person name="Segerman B."/>
            <person name="Shin H."/>
            <person name="Siddiqui A."/>
            <person name="Sterky F."/>
            <person name="Terry A."/>
            <person name="Tsai C.J."/>
            <person name="Uberbacher E."/>
            <person name="Unneberg P."/>
            <person name="Vahala J."/>
            <person name="Wall K."/>
            <person name="Wessler S."/>
            <person name="Yang G."/>
            <person name="Yin T."/>
            <person name="Douglas C."/>
            <person name="Marra M."/>
            <person name="Sandberg G."/>
            <person name="Van de Peer Y."/>
            <person name="Rokhsar D."/>
        </authorList>
    </citation>
    <scope>NUCLEOTIDE SEQUENCE [LARGE SCALE GENOMIC DNA]</scope>
    <source>
        <strain evidence="2">cv. Nisqually</strain>
    </source>
</reference>
<evidence type="ECO:0000313" key="2">
    <source>
        <dbReference type="Proteomes" id="UP000006729"/>
    </source>
</evidence>
<keyword evidence="2" id="KW-1185">Reference proteome</keyword>
<dbReference type="Proteomes" id="UP000006729">
    <property type="component" value="Chromosome 10"/>
</dbReference>
<dbReference type="EMBL" id="CM009299">
    <property type="protein sequence ID" value="RQO97080.1"/>
    <property type="molecule type" value="Genomic_DNA"/>
</dbReference>
<sequence length="123" mass="14363">MLGAGRRYMMSFFQQTAHFSFSYVSDAFSRCSFMKMVEPISSYLKSTLGFAMMGSQILSRRVGYNSCGFGPHGDAPWYPNLLRRVKQIKIQLMLKLMRTDIVLQESYEYRLRSVQRGREKNTF</sequence>
<dbReference type="AlphaFoldDB" id="A0A3N7FTI1"/>
<evidence type="ECO:0000313" key="1">
    <source>
        <dbReference type="EMBL" id="RQO97080.1"/>
    </source>
</evidence>
<protein>
    <submittedName>
        <fullName evidence="1">Uncharacterized protein</fullName>
    </submittedName>
</protein>
<accession>A0A3N7FTI1</accession>
<name>A0A3N7FTI1_POPTR</name>
<gene>
    <name evidence="1" type="ORF">POPTR_010G221332</name>
</gene>
<dbReference type="InParanoid" id="A0A3N7FTI1"/>